<dbReference type="SUPFAM" id="SSF47413">
    <property type="entry name" value="lambda repressor-like DNA-binding domains"/>
    <property type="match status" value="1"/>
</dbReference>
<dbReference type="CDD" id="cd00093">
    <property type="entry name" value="HTH_XRE"/>
    <property type="match status" value="1"/>
</dbReference>
<dbReference type="RefSeq" id="WP_023560996.1">
    <property type="nucleotide sequence ID" value="NC_022657.1"/>
</dbReference>
<dbReference type="AlphaFoldDB" id="U5W653"/>
<dbReference type="EMBL" id="CP006272">
    <property type="protein sequence ID" value="AGZ44663.1"/>
    <property type="molecule type" value="Genomic_DNA"/>
</dbReference>
<dbReference type="STRING" id="1246995.AFR_32015"/>
<protein>
    <submittedName>
        <fullName evidence="2">DNA-binding protein</fullName>
    </submittedName>
</protein>
<dbReference type="PATRIC" id="fig|1246995.3.peg.6481"/>
<proteinExistence type="predicted"/>
<evidence type="ECO:0000313" key="3">
    <source>
        <dbReference type="Proteomes" id="UP000017746"/>
    </source>
</evidence>
<organism evidence="2 3">
    <name type="scientific">Actinoplanes friuliensis DSM 7358</name>
    <dbReference type="NCBI Taxonomy" id="1246995"/>
    <lineage>
        <taxon>Bacteria</taxon>
        <taxon>Bacillati</taxon>
        <taxon>Actinomycetota</taxon>
        <taxon>Actinomycetes</taxon>
        <taxon>Micromonosporales</taxon>
        <taxon>Micromonosporaceae</taxon>
        <taxon>Actinoplanes</taxon>
    </lineage>
</organism>
<dbReference type="eggNOG" id="COG1396">
    <property type="taxonomic scope" value="Bacteria"/>
</dbReference>
<keyword evidence="3" id="KW-1185">Reference proteome</keyword>
<accession>U5W653</accession>
<dbReference type="GO" id="GO:0003677">
    <property type="term" value="F:DNA binding"/>
    <property type="evidence" value="ECO:0007669"/>
    <property type="project" value="UniProtKB-KW"/>
</dbReference>
<dbReference type="InterPro" id="IPR001387">
    <property type="entry name" value="Cro/C1-type_HTH"/>
</dbReference>
<dbReference type="InterPro" id="IPR010982">
    <property type="entry name" value="Lambda_DNA-bd_dom_sf"/>
</dbReference>
<dbReference type="Proteomes" id="UP000017746">
    <property type="component" value="Chromosome"/>
</dbReference>
<gene>
    <name evidence="2" type="ORF">AFR_32015</name>
</gene>
<dbReference type="OrthoDB" id="5177725at2"/>
<sequence>MEQHLDPTVQRRRLRVELRRARSETGLTQKQVADELGWSPSKLLRIENGQVGISQTDLRALLGHYEVTDPELIRTLTELAQQGRKQQTWSQYRDVLLPDFMAYLSYEGSASLLRQSDPLLVPGLLQTEEYARAINNAYASADTTEHDIERQTEARLLRQGILERDDPPEMFFILDEAVVSRWVGLKPRDAKIMINQLRRLQELNEYPRVSIQIMPFSQGFHFGMQGGFTMLEFPDPEDDELLFLENRAASVSAREGADVIARYKEEFYKLEEAAVGGPTDLGDFLGKIIERMS</sequence>
<dbReference type="PROSITE" id="PS50943">
    <property type="entry name" value="HTH_CROC1"/>
    <property type="match status" value="1"/>
</dbReference>
<dbReference type="HOGENOM" id="CLU_055817_1_0_11"/>
<dbReference type="Pfam" id="PF13560">
    <property type="entry name" value="HTH_31"/>
    <property type="match status" value="1"/>
</dbReference>
<keyword evidence="2" id="KW-0238">DNA-binding</keyword>
<feature type="domain" description="HTH cro/C1-type" evidence="1">
    <location>
        <begin position="18"/>
        <end position="72"/>
    </location>
</feature>
<reference evidence="2 3" key="1">
    <citation type="journal article" date="2014" name="J. Biotechnol.">
        <title>Complete genome sequence of the actinobacterium Actinoplanes friuliensis HAG 010964, producer of the lipopeptide antibiotic friulimycin.</title>
        <authorList>
            <person name="Ruckert C."/>
            <person name="Szczepanowski R."/>
            <person name="Albersmeier A."/>
            <person name="Goesmann A."/>
            <person name="Fischer N."/>
            <person name="Steinkamper A."/>
            <person name="Puhler A."/>
            <person name="Biener R."/>
            <person name="Schwartz D."/>
            <person name="Kalinowski J."/>
        </authorList>
    </citation>
    <scope>NUCLEOTIDE SEQUENCE [LARGE SCALE GENOMIC DNA]</scope>
    <source>
        <strain evidence="2 3">DSM 7358</strain>
    </source>
</reference>
<dbReference type="KEGG" id="afs:AFR_32015"/>
<dbReference type="Gene3D" id="1.10.260.40">
    <property type="entry name" value="lambda repressor-like DNA-binding domains"/>
    <property type="match status" value="1"/>
</dbReference>
<evidence type="ECO:0000313" key="2">
    <source>
        <dbReference type="EMBL" id="AGZ44663.1"/>
    </source>
</evidence>
<dbReference type="SMART" id="SM00530">
    <property type="entry name" value="HTH_XRE"/>
    <property type="match status" value="1"/>
</dbReference>
<evidence type="ECO:0000259" key="1">
    <source>
        <dbReference type="PROSITE" id="PS50943"/>
    </source>
</evidence>
<name>U5W653_9ACTN</name>
<dbReference type="InterPro" id="IPR043917">
    <property type="entry name" value="DUF5753"/>
</dbReference>
<dbReference type="Pfam" id="PF19054">
    <property type="entry name" value="DUF5753"/>
    <property type="match status" value="1"/>
</dbReference>